<evidence type="ECO:0000256" key="7">
    <source>
        <dbReference type="ARBA" id="ARBA00023004"/>
    </source>
</evidence>
<dbReference type="InterPro" id="IPR004852">
    <property type="entry name" value="Di-haem_cyt_c_peroxidsae"/>
</dbReference>
<comment type="caution">
    <text evidence="12">The sequence shown here is derived from an EMBL/GenBank/DDBJ whole genome shotgun (WGS) entry which is preliminary data.</text>
</comment>
<dbReference type="RefSeq" id="WP_101333988.1">
    <property type="nucleotide sequence ID" value="NZ_PJNI01000003.1"/>
</dbReference>
<comment type="subcellular location">
    <subcellularLocation>
        <location evidence="1">Periplasm</location>
    </subcellularLocation>
</comment>
<feature type="binding site" description="axial binding residue" evidence="9">
    <location>
        <position position="251"/>
    </location>
    <ligand>
        <name>heme c</name>
        <dbReference type="ChEBI" id="CHEBI:61717"/>
        <label>2</label>
    </ligand>
    <ligandPart>
        <name>Fe</name>
        <dbReference type="ChEBI" id="CHEBI:18248"/>
    </ligandPart>
</feature>
<evidence type="ECO:0000313" key="12">
    <source>
        <dbReference type="EMBL" id="PKR81509.1"/>
    </source>
</evidence>
<evidence type="ECO:0000256" key="1">
    <source>
        <dbReference type="ARBA" id="ARBA00004418"/>
    </source>
</evidence>
<keyword evidence="13" id="KW-1185">Reference proteome</keyword>
<dbReference type="Proteomes" id="UP000236654">
    <property type="component" value="Unassembled WGS sequence"/>
</dbReference>
<feature type="domain" description="Cytochrome c" evidence="11">
    <location>
        <begin position="79"/>
        <end position="188"/>
    </location>
</feature>
<evidence type="ECO:0000256" key="5">
    <source>
        <dbReference type="ARBA" id="ARBA00022764"/>
    </source>
</evidence>
<dbReference type="AlphaFoldDB" id="A0A2I0R4P3"/>
<dbReference type="Gene3D" id="1.10.760.10">
    <property type="entry name" value="Cytochrome c-like domain"/>
    <property type="match status" value="2"/>
</dbReference>
<keyword evidence="10" id="KW-1133">Transmembrane helix</keyword>
<keyword evidence="3 9" id="KW-0479">Metal-binding</keyword>
<name>A0A2I0R4P3_9FLAO</name>
<feature type="binding site" description="covalent" evidence="8">
    <location>
        <position position="104"/>
    </location>
    <ligand>
        <name>heme c</name>
        <dbReference type="ChEBI" id="CHEBI:61717"/>
        <label>1</label>
    </ligand>
</feature>
<keyword evidence="5" id="KW-0574">Periplasm</keyword>
<dbReference type="EMBL" id="PJNI01000003">
    <property type="protein sequence ID" value="PKR81509.1"/>
    <property type="molecule type" value="Genomic_DNA"/>
</dbReference>
<comment type="cofactor">
    <cofactor evidence="8">
        <name>heme</name>
        <dbReference type="ChEBI" id="CHEBI:30413"/>
    </cofactor>
    <text evidence="8">Binds 2 heme groups.</text>
</comment>
<evidence type="ECO:0000256" key="2">
    <source>
        <dbReference type="ARBA" id="ARBA00022617"/>
    </source>
</evidence>
<dbReference type="GO" id="GO:0009055">
    <property type="term" value="F:electron transfer activity"/>
    <property type="evidence" value="ECO:0007669"/>
    <property type="project" value="InterPro"/>
</dbReference>
<reference evidence="12 13" key="1">
    <citation type="submission" date="2017-12" db="EMBL/GenBank/DDBJ databases">
        <title>The draft genome sequence of Brumimicrobium saltpan LHR20.</title>
        <authorList>
            <person name="Do Z.-J."/>
            <person name="Luo H.-R."/>
        </authorList>
    </citation>
    <scope>NUCLEOTIDE SEQUENCE [LARGE SCALE GENOMIC DNA]</scope>
    <source>
        <strain evidence="12 13">LHR20</strain>
    </source>
</reference>
<keyword evidence="12" id="KW-0575">Peroxidase</keyword>
<keyword evidence="10" id="KW-0472">Membrane</keyword>
<keyword evidence="4" id="KW-0732">Signal</keyword>
<evidence type="ECO:0000256" key="3">
    <source>
        <dbReference type="ARBA" id="ARBA00022723"/>
    </source>
</evidence>
<feature type="binding site" description="covalent" evidence="8">
    <location>
        <position position="247"/>
    </location>
    <ligand>
        <name>heme c</name>
        <dbReference type="ChEBI" id="CHEBI:61717"/>
        <label>2</label>
    </ligand>
</feature>
<dbReference type="PANTHER" id="PTHR30600">
    <property type="entry name" value="CYTOCHROME C PEROXIDASE-RELATED"/>
    <property type="match status" value="1"/>
</dbReference>
<feature type="binding site" description="axial binding residue" evidence="9">
    <location>
        <position position="326"/>
    </location>
    <ligand>
        <name>heme c</name>
        <dbReference type="ChEBI" id="CHEBI:61717"/>
        <label>2</label>
    </ligand>
    <ligandPart>
        <name>Fe</name>
        <dbReference type="ChEBI" id="CHEBI:18248"/>
    </ligandPart>
</feature>
<dbReference type="Pfam" id="PF03150">
    <property type="entry name" value="CCP_MauG"/>
    <property type="match status" value="1"/>
</dbReference>
<evidence type="ECO:0000259" key="11">
    <source>
        <dbReference type="PROSITE" id="PS51007"/>
    </source>
</evidence>
<keyword evidence="6" id="KW-0560">Oxidoreductase</keyword>
<dbReference type="InterPro" id="IPR036909">
    <property type="entry name" value="Cyt_c-like_dom_sf"/>
</dbReference>
<organism evidence="12 13">
    <name type="scientific">Brumimicrobium salinarum</name>
    <dbReference type="NCBI Taxonomy" id="2058658"/>
    <lineage>
        <taxon>Bacteria</taxon>
        <taxon>Pseudomonadati</taxon>
        <taxon>Bacteroidota</taxon>
        <taxon>Flavobacteriia</taxon>
        <taxon>Flavobacteriales</taxon>
        <taxon>Crocinitomicaceae</taxon>
        <taxon>Brumimicrobium</taxon>
    </lineage>
</organism>
<feature type="binding site" description="axial binding residue" evidence="9">
    <location>
        <position position="105"/>
    </location>
    <ligand>
        <name>heme c</name>
        <dbReference type="ChEBI" id="CHEBI:61717"/>
        <label>1</label>
    </ligand>
    <ligandPart>
        <name>Fe</name>
        <dbReference type="ChEBI" id="CHEBI:18248"/>
    </ligandPart>
</feature>
<evidence type="ECO:0000256" key="10">
    <source>
        <dbReference type="SAM" id="Phobius"/>
    </source>
</evidence>
<evidence type="ECO:0000256" key="6">
    <source>
        <dbReference type="ARBA" id="ARBA00023002"/>
    </source>
</evidence>
<dbReference type="GO" id="GO:0046872">
    <property type="term" value="F:metal ion binding"/>
    <property type="evidence" value="ECO:0007669"/>
    <property type="project" value="UniProtKB-KW"/>
</dbReference>
<protein>
    <submittedName>
        <fullName evidence="12">Cytochrome-c peroxidase</fullName>
    </submittedName>
</protein>
<dbReference type="PROSITE" id="PS51007">
    <property type="entry name" value="CYTC"/>
    <property type="match status" value="2"/>
</dbReference>
<evidence type="ECO:0000256" key="4">
    <source>
        <dbReference type="ARBA" id="ARBA00022729"/>
    </source>
</evidence>
<keyword evidence="7 9" id="KW-0408">Iron</keyword>
<dbReference type="InterPro" id="IPR051395">
    <property type="entry name" value="Cytochrome_c_Peroxidase/MauG"/>
</dbReference>
<feature type="binding site" description="covalent" evidence="8">
    <location>
        <position position="101"/>
    </location>
    <ligand>
        <name>heme c</name>
        <dbReference type="ChEBI" id="CHEBI:61717"/>
        <label>1</label>
    </ligand>
</feature>
<dbReference type="GO" id="GO:0020037">
    <property type="term" value="F:heme binding"/>
    <property type="evidence" value="ECO:0007669"/>
    <property type="project" value="InterPro"/>
</dbReference>
<dbReference type="GO" id="GO:0004130">
    <property type="term" value="F:cytochrome-c peroxidase activity"/>
    <property type="evidence" value="ECO:0007669"/>
    <property type="project" value="TreeGrafter"/>
</dbReference>
<dbReference type="PIRSF" id="PIRSF000294">
    <property type="entry name" value="Cytochrome-c_peroxidase"/>
    <property type="match status" value="1"/>
</dbReference>
<dbReference type="OrthoDB" id="9805202at2"/>
<dbReference type="InterPro" id="IPR026259">
    <property type="entry name" value="MauG/Cytc_peroxidase"/>
</dbReference>
<sequence>MKLKRSKENLIYKIAFVGFIGGFAVLFNQCTNKSVGETEKLAQKPETSEDLKEDKALKEKAEIYFASISSLPKQEFPEEKIELGEKLFMDTRLSKDGNISCNSCHNLKTYGVDNLPLSPGDTDELGARNSPTVFYAHLHGMQFWDGRAKDVEEQAGGPILNPVEHNIPSEEFLEERIRGIEEYQEMFANVYPDSAQPITFETITKAIGAFERQLTPLSRFDKWLDGENDALNSQEKDGLTAFIDKQCITCHNGPAFGGNMLQKFGINGDYWELTKSEIIDHGLFDLTQEERDRYKFKTPGLRNVEMTFPYFHDGSVEKLEDAVRIMGQLQINEELTDQEVKDITAFLKSLTALPENE</sequence>
<evidence type="ECO:0000256" key="8">
    <source>
        <dbReference type="PIRSR" id="PIRSR000294-1"/>
    </source>
</evidence>
<gene>
    <name evidence="12" type="ORF">CW751_05015</name>
</gene>
<feature type="domain" description="Cytochrome c" evidence="11">
    <location>
        <begin position="233"/>
        <end position="351"/>
    </location>
</feature>
<dbReference type="PANTHER" id="PTHR30600:SF7">
    <property type="entry name" value="CYTOCHROME C PEROXIDASE-RELATED"/>
    <property type="match status" value="1"/>
</dbReference>
<keyword evidence="10" id="KW-0812">Transmembrane</keyword>
<feature type="binding site" description="covalent" evidence="8">
    <location>
        <position position="250"/>
    </location>
    <ligand>
        <name>heme c</name>
        <dbReference type="ChEBI" id="CHEBI:61717"/>
        <label>2</label>
    </ligand>
</feature>
<keyword evidence="2 8" id="KW-0349">Heme</keyword>
<dbReference type="GO" id="GO:0042597">
    <property type="term" value="C:periplasmic space"/>
    <property type="evidence" value="ECO:0007669"/>
    <property type="project" value="UniProtKB-SubCell"/>
</dbReference>
<dbReference type="InterPro" id="IPR009056">
    <property type="entry name" value="Cyt_c-like_dom"/>
</dbReference>
<feature type="transmembrane region" description="Helical" evidence="10">
    <location>
        <begin position="10"/>
        <end position="27"/>
    </location>
</feature>
<proteinExistence type="predicted"/>
<evidence type="ECO:0000256" key="9">
    <source>
        <dbReference type="PIRSR" id="PIRSR000294-2"/>
    </source>
</evidence>
<evidence type="ECO:0000313" key="13">
    <source>
        <dbReference type="Proteomes" id="UP000236654"/>
    </source>
</evidence>
<dbReference type="SUPFAM" id="SSF46626">
    <property type="entry name" value="Cytochrome c"/>
    <property type="match status" value="2"/>
</dbReference>
<accession>A0A2I0R4P3</accession>
<comment type="PTM">
    <text evidence="8">Binds 2 heme groups per subunit.</text>
</comment>